<feature type="signal peptide" evidence="2">
    <location>
        <begin position="1"/>
        <end position="17"/>
    </location>
</feature>
<keyword evidence="2" id="KW-0732">Signal</keyword>
<comment type="caution">
    <text evidence="3">The sequence shown here is derived from an EMBL/GenBank/DDBJ whole genome shotgun (WGS) entry which is preliminary data.</text>
</comment>
<accession>A0A5Q4BV43</accession>
<proteinExistence type="predicted"/>
<sequence>MLPFVFAFAAVASGARVEPRQDDCASTTTLDPLTVTRVEPISIYILPGQLAPTGSNNNNNDNNNKNNDPFTVVYTTVYPTFCPECSQGLRPQTYTITQTCTGSITSCQPSGNELPAGYTTTQATCTDCPTPFSAVLTVPKATEAVVTSTYLEIVTAPDLTTTRTVIRTCASEPCLPEITGYTGRVSTIDAGLLAEPAAVTATATVTKTQERTATVTRDPTGNFRPGSFNNNNNNNDDDSGAGRLVSSDKSLLFGMTAFVLLLLASS</sequence>
<evidence type="ECO:0000313" key="3">
    <source>
        <dbReference type="EMBL" id="TQN70496.1"/>
    </source>
</evidence>
<evidence type="ECO:0000313" key="4">
    <source>
        <dbReference type="Proteomes" id="UP000326340"/>
    </source>
</evidence>
<keyword evidence="4" id="KW-1185">Reference proteome</keyword>
<dbReference type="Proteomes" id="UP000326340">
    <property type="component" value="Unassembled WGS sequence"/>
</dbReference>
<dbReference type="AlphaFoldDB" id="A0A5Q4BV43"/>
<gene>
    <name evidence="3" type="ORF">CSHISOI_04987</name>
</gene>
<protein>
    <recommendedName>
        <fullName evidence="5">Clock-controlled protein 6</fullName>
    </recommendedName>
</protein>
<dbReference type="OrthoDB" id="5101370at2759"/>
<feature type="region of interest" description="Disordered" evidence="1">
    <location>
        <begin position="216"/>
        <end position="241"/>
    </location>
</feature>
<organism evidence="3 4">
    <name type="scientific">Colletotrichum shisoi</name>
    <dbReference type="NCBI Taxonomy" id="2078593"/>
    <lineage>
        <taxon>Eukaryota</taxon>
        <taxon>Fungi</taxon>
        <taxon>Dikarya</taxon>
        <taxon>Ascomycota</taxon>
        <taxon>Pezizomycotina</taxon>
        <taxon>Sordariomycetes</taxon>
        <taxon>Hypocreomycetidae</taxon>
        <taxon>Glomerellales</taxon>
        <taxon>Glomerellaceae</taxon>
        <taxon>Colletotrichum</taxon>
        <taxon>Colletotrichum destructivum species complex</taxon>
    </lineage>
</organism>
<dbReference type="EMBL" id="PUHP01000379">
    <property type="protein sequence ID" value="TQN70496.1"/>
    <property type="molecule type" value="Genomic_DNA"/>
</dbReference>
<evidence type="ECO:0000256" key="2">
    <source>
        <dbReference type="SAM" id="SignalP"/>
    </source>
</evidence>
<feature type="chain" id="PRO_5024939706" description="Clock-controlled protein 6" evidence="2">
    <location>
        <begin position="18"/>
        <end position="266"/>
    </location>
</feature>
<reference evidence="3 4" key="1">
    <citation type="journal article" date="2019" name="Sci. Rep.">
        <title>Colletotrichum shisoi sp. nov., an anthracnose pathogen of Perilla frutescens in Japan: molecular phylogenetic, morphological and genomic evidence.</title>
        <authorList>
            <person name="Gan P."/>
            <person name="Tsushima A."/>
            <person name="Hiroyama R."/>
            <person name="Narusaka M."/>
            <person name="Takano Y."/>
            <person name="Narusaka Y."/>
            <person name="Kawaradani M."/>
            <person name="Damm U."/>
            <person name="Shirasu K."/>
        </authorList>
    </citation>
    <scope>NUCLEOTIDE SEQUENCE [LARGE SCALE GENOMIC DNA]</scope>
    <source>
        <strain evidence="3 4">PG-2018a</strain>
    </source>
</reference>
<evidence type="ECO:0000256" key="1">
    <source>
        <dbReference type="SAM" id="MobiDB-lite"/>
    </source>
</evidence>
<evidence type="ECO:0008006" key="5">
    <source>
        <dbReference type="Google" id="ProtNLM"/>
    </source>
</evidence>
<name>A0A5Q4BV43_9PEZI</name>